<evidence type="ECO:0000256" key="2">
    <source>
        <dbReference type="ARBA" id="ARBA00002388"/>
    </source>
</evidence>
<dbReference type="EMBL" id="JAFCNB010000011">
    <property type="protein sequence ID" value="MBP2706278.1"/>
    <property type="molecule type" value="Genomic_DNA"/>
</dbReference>
<comment type="catalytic activity">
    <reaction evidence="1 8">
        <text>[protein]-peptidylproline (omega=180) = [protein]-peptidylproline (omega=0)</text>
        <dbReference type="Rhea" id="RHEA:16237"/>
        <dbReference type="Rhea" id="RHEA-COMP:10747"/>
        <dbReference type="Rhea" id="RHEA-COMP:10748"/>
        <dbReference type="ChEBI" id="CHEBI:83833"/>
        <dbReference type="ChEBI" id="CHEBI:83834"/>
        <dbReference type="EC" id="5.2.1.8"/>
    </reaction>
</comment>
<evidence type="ECO:0000313" key="10">
    <source>
        <dbReference type="EMBL" id="MBP2706278.1"/>
    </source>
</evidence>
<accession>A0A940WNH4</accession>
<dbReference type="InterPro" id="IPR002130">
    <property type="entry name" value="Cyclophilin-type_PPIase_dom"/>
</dbReference>
<keyword evidence="6 8" id="KW-0697">Rotamase</keyword>
<dbReference type="GO" id="GO:0006457">
    <property type="term" value="P:protein folding"/>
    <property type="evidence" value="ECO:0007669"/>
    <property type="project" value="InterPro"/>
</dbReference>
<name>A0A940WNH4_9ACTN</name>
<evidence type="ECO:0000256" key="4">
    <source>
        <dbReference type="ARBA" id="ARBA00007365"/>
    </source>
</evidence>
<dbReference type="PANTHER" id="PTHR45625:SF4">
    <property type="entry name" value="PEPTIDYLPROLYL ISOMERASE DOMAIN AND WD REPEAT-CONTAINING PROTEIN 1"/>
    <property type="match status" value="1"/>
</dbReference>
<dbReference type="PRINTS" id="PR00153">
    <property type="entry name" value="CSAPPISMRASE"/>
</dbReference>
<dbReference type="FunFam" id="2.40.100.10:FF:000028">
    <property type="entry name" value="Peptidyl-prolyl cis-trans isomerase"/>
    <property type="match status" value="1"/>
</dbReference>
<dbReference type="Proteomes" id="UP000674234">
    <property type="component" value="Unassembled WGS sequence"/>
</dbReference>
<evidence type="ECO:0000256" key="7">
    <source>
        <dbReference type="ARBA" id="ARBA00023235"/>
    </source>
</evidence>
<evidence type="ECO:0000256" key="1">
    <source>
        <dbReference type="ARBA" id="ARBA00000971"/>
    </source>
</evidence>
<gene>
    <name evidence="10" type="ORF">JOL79_20925</name>
</gene>
<proteinExistence type="inferred from homology"/>
<dbReference type="PROSITE" id="PS00170">
    <property type="entry name" value="CSA_PPIASE_1"/>
    <property type="match status" value="1"/>
</dbReference>
<comment type="caution">
    <text evidence="10">The sequence shown here is derived from an EMBL/GenBank/DDBJ whole genome shotgun (WGS) entry which is preliminary data.</text>
</comment>
<keyword evidence="7 8" id="KW-0413">Isomerase</keyword>
<dbReference type="GO" id="GO:0003755">
    <property type="term" value="F:peptidyl-prolyl cis-trans isomerase activity"/>
    <property type="evidence" value="ECO:0007669"/>
    <property type="project" value="UniProtKB-UniRule"/>
</dbReference>
<dbReference type="AlphaFoldDB" id="A0A940WNH4"/>
<evidence type="ECO:0000259" key="9">
    <source>
        <dbReference type="PROSITE" id="PS50072"/>
    </source>
</evidence>
<dbReference type="InterPro" id="IPR044666">
    <property type="entry name" value="Cyclophilin_A-like"/>
</dbReference>
<evidence type="ECO:0000256" key="5">
    <source>
        <dbReference type="ARBA" id="ARBA00022490"/>
    </source>
</evidence>
<dbReference type="PROSITE" id="PS50072">
    <property type="entry name" value="CSA_PPIASE_2"/>
    <property type="match status" value="1"/>
</dbReference>
<comment type="subcellular location">
    <subcellularLocation>
        <location evidence="3">Cytoplasm</location>
    </subcellularLocation>
</comment>
<dbReference type="Pfam" id="PF00160">
    <property type="entry name" value="Pro_isomerase"/>
    <property type="match status" value="1"/>
</dbReference>
<keyword evidence="5" id="KW-0963">Cytoplasm</keyword>
<sequence>MVAAQSRPVLGGILDTLVSRQLTPVQKGAAFVADNLIAHLRTNHGTIKVQLFPNKAPKTVRNFVELAEGTREWTHPATGVKTTDKLYDGTIFHRVISGFMIQGGDPLGQGIGGPGYDFDDEIHPENQFNRPYLLAMANAGKRFGKGTNGSQFFITVAKTPHLNQGHTIFGEVIEGTEVVDSIAKTATDGRDRPLEEVVLEEVTIERS</sequence>
<feature type="domain" description="PPIase cyclophilin-type" evidence="9">
    <location>
        <begin position="42"/>
        <end position="204"/>
    </location>
</feature>
<evidence type="ECO:0000256" key="8">
    <source>
        <dbReference type="RuleBase" id="RU363019"/>
    </source>
</evidence>
<dbReference type="CDD" id="cd00317">
    <property type="entry name" value="cyclophilin"/>
    <property type="match status" value="1"/>
</dbReference>
<keyword evidence="11" id="KW-1185">Reference proteome</keyword>
<dbReference type="InterPro" id="IPR029000">
    <property type="entry name" value="Cyclophilin-like_dom_sf"/>
</dbReference>
<dbReference type="Gene3D" id="2.40.100.10">
    <property type="entry name" value="Cyclophilin-like"/>
    <property type="match status" value="1"/>
</dbReference>
<protein>
    <recommendedName>
        <fullName evidence="8">Peptidyl-prolyl cis-trans isomerase</fullName>
        <shortName evidence="8">PPIase</shortName>
        <ecNumber evidence="8">5.2.1.8</ecNumber>
    </recommendedName>
</protein>
<evidence type="ECO:0000256" key="3">
    <source>
        <dbReference type="ARBA" id="ARBA00004496"/>
    </source>
</evidence>
<dbReference type="GO" id="GO:0005737">
    <property type="term" value="C:cytoplasm"/>
    <property type="evidence" value="ECO:0007669"/>
    <property type="project" value="UniProtKB-SubCell"/>
</dbReference>
<comment type="similarity">
    <text evidence="4 8">Belongs to the cyclophilin-type PPIase family.</text>
</comment>
<dbReference type="SUPFAM" id="SSF50891">
    <property type="entry name" value="Cyclophilin-like"/>
    <property type="match status" value="1"/>
</dbReference>
<dbReference type="PANTHER" id="PTHR45625">
    <property type="entry name" value="PEPTIDYL-PROLYL CIS-TRANS ISOMERASE-RELATED"/>
    <property type="match status" value="1"/>
</dbReference>
<organism evidence="10 11">
    <name type="scientific">Microbispora oryzae</name>
    <dbReference type="NCBI Taxonomy" id="2806554"/>
    <lineage>
        <taxon>Bacteria</taxon>
        <taxon>Bacillati</taxon>
        <taxon>Actinomycetota</taxon>
        <taxon>Actinomycetes</taxon>
        <taxon>Streptosporangiales</taxon>
        <taxon>Streptosporangiaceae</taxon>
        <taxon>Microbispora</taxon>
    </lineage>
</organism>
<reference evidence="10" key="1">
    <citation type="submission" date="2021-02" db="EMBL/GenBank/DDBJ databases">
        <title>Draft genome sequence of Microbispora sp. RL4-1S isolated from rice leaves in Thailand.</title>
        <authorList>
            <person name="Muangham S."/>
            <person name="Duangmal K."/>
        </authorList>
    </citation>
    <scope>NUCLEOTIDE SEQUENCE</scope>
    <source>
        <strain evidence="10">RL4-1S</strain>
    </source>
</reference>
<evidence type="ECO:0000313" key="11">
    <source>
        <dbReference type="Proteomes" id="UP000674234"/>
    </source>
</evidence>
<comment type="function">
    <text evidence="2 8">PPIases accelerate the folding of proteins. It catalyzes the cis-trans isomerization of proline imidic peptide bonds in oligopeptides.</text>
</comment>
<dbReference type="EC" id="5.2.1.8" evidence="8"/>
<dbReference type="InterPro" id="IPR020892">
    <property type="entry name" value="Cyclophilin-type_PPIase_CS"/>
</dbReference>
<evidence type="ECO:0000256" key="6">
    <source>
        <dbReference type="ARBA" id="ARBA00023110"/>
    </source>
</evidence>